<dbReference type="AlphaFoldDB" id="A0AA88EDY4"/>
<evidence type="ECO:0000313" key="2">
    <source>
        <dbReference type="EMBL" id="GMN73047.1"/>
    </source>
</evidence>
<dbReference type="Proteomes" id="UP001187192">
    <property type="component" value="Unassembled WGS sequence"/>
</dbReference>
<sequence length="80" mass="8618">MKCCILKHSKQNLCWSIGARAHCIGFGVALYRPARSKLRVWPCDFGVGPGFAAPKGLGHSVRLVSQSSDNLPLPAVEGQQ</sequence>
<proteinExistence type="predicted"/>
<accession>A0AA88EDY4</accession>
<gene>
    <name evidence="1" type="ORF">TIFTF001_056051</name>
    <name evidence="2" type="ORF">TIFTF001_056052</name>
</gene>
<dbReference type="EMBL" id="BTGU01019542">
    <property type="protein sequence ID" value="GMN73047.1"/>
    <property type="molecule type" value="Genomic_DNA"/>
</dbReference>
<protein>
    <submittedName>
        <fullName evidence="2">Uncharacterized protein</fullName>
    </submittedName>
</protein>
<comment type="caution">
    <text evidence="2">The sequence shown here is derived from an EMBL/GenBank/DDBJ whole genome shotgun (WGS) entry which is preliminary data.</text>
</comment>
<dbReference type="EMBL" id="BTGU01019540">
    <property type="protein sequence ID" value="GMN73040.1"/>
    <property type="molecule type" value="Genomic_DNA"/>
</dbReference>
<evidence type="ECO:0000313" key="3">
    <source>
        <dbReference type="Proteomes" id="UP001187192"/>
    </source>
</evidence>
<feature type="non-terminal residue" evidence="2">
    <location>
        <position position="1"/>
    </location>
</feature>
<evidence type="ECO:0000313" key="1">
    <source>
        <dbReference type="EMBL" id="GMN73040.1"/>
    </source>
</evidence>
<reference evidence="2" key="1">
    <citation type="submission" date="2023-07" db="EMBL/GenBank/DDBJ databases">
        <title>draft genome sequence of fig (Ficus carica).</title>
        <authorList>
            <person name="Takahashi T."/>
            <person name="Nishimura K."/>
        </authorList>
    </citation>
    <scope>NUCLEOTIDE SEQUENCE</scope>
</reference>
<organism evidence="2 3">
    <name type="scientific">Ficus carica</name>
    <name type="common">Common fig</name>
    <dbReference type="NCBI Taxonomy" id="3494"/>
    <lineage>
        <taxon>Eukaryota</taxon>
        <taxon>Viridiplantae</taxon>
        <taxon>Streptophyta</taxon>
        <taxon>Embryophyta</taxon>
        <taxon>Tracheophyta</taxon>
        <taxon>Spermatophyta</taxon>
        <taxon>Magnoliopsida</taxon>
        <taxon>eudicotyledons</taxon>
        <taxon>Gunneridae</taxon>
        <taxon>Pentapetalae</taxon>
        <taxon>rosids</taxon>
        <taxon>fabids</taxon>
        <taxon>Rosales</taxon>
        <taxon>Moraceae</taxon>
        <taxon>Ficeae</taxon>
        <taxon>Ficus</taxon>
    </lineage>
</organism>
<name>A0AA88EDY4_FICCA</name>
<keyword evidence="3" id="KW-1185">Reference proteome</keyword>